<sequence length="307" mass="34399">MSHPQLNQSDFERMEYMQSDAEKIAGESTSYWKDAWRRFRKNKLALFGVFVIIFLGVMSFAGESLSGHNYYDNDLMMANQSPSAEHWFGTDNLGRDIFARTWYGAKISLFIGLMAAFIDVLIGIIWGSVSGYLGGKVDEYMMRVADILSGVPYLLVVILLMVVMKPGLWTMIIAMTITGWINMARIVRGEVMRLKNEEYVLAAKSLGASSYRILSKHLIPNTLGPILVTLTLTIPTAIFTEAFLSFLGLGVPAPRASWGTMSSDAIAALQYYPYQLFFPAFFICLTMLAFNLIGDGLRDALDPKDRR</sequence>
<keyword evidence="3" id="KW-1003">Cell membrane</keyword>
<name>A0A9D1TJJ2_9BACI</name>
<keyword evidence="4 7" id="KW-0812">Transmembrane</keyword>
<evidence type="ECO:0000256" key="3">
    <source>
        <dbReference type="ARBA" id="ARBA00022475"/>
    </source>
</evidence>
<dbReference type="GO" id="GO:0055085">
    <property type="term" value="P:transmembrane transport"/>
    <property type="evidence" value="ECO:0007669"/>
    <property type="project" value="InterPro"/>
</dbReference>
<dbReference type="SUPFAM" id="SSF161098">
    <property type="entry name" value="MetI-like"/>
    <property type="match status" value="1"/>
</dbReference>
<comment type="similarity">
    <text evidence="7">Belongs to the binding-protein-dependent transport system permease family.</text>
</comment>
<dbReference type="InterPro" id="IPR025966">
    <property type="entry name" value="OppC_N"/>
</dbReference>
<feature type="transmembrane region" description="Helical" evidence="7">
    <location>
        <begin position="271"/>
        <end position="294"/>
    </location>
</feature>
<evidence type="ECO:0000256" key="2">
    <source>
        <dbReference type="ARBA" id="ARBA00022448"/>
    </source>
</evidence>
<feature type="transmembrane region" description="Helical" evidence="7">
    <location>
        <begin position="144"/>
        <end position="162"/>
    </location>
</feature>
<dbReference type="PROSITE" id="PS50928">
    <property type="entry name" value="ABC_TM1"/>
    <property type="match status" value="1"/>
</dbReference>
<dbReference type="CDD" id="cd06261">
    <property type="entry name" value="TM_PBP2"/>
    <property type="match status" value="1"/>
</dbReference>
<comment type="caution">
    <text evidence="9">The sequence shown here is derived from an EMBL/GenBank/DDBJ whole genome shotgun (WGS) entry which is preliminary data.</text>
</comment>
<dbReference type="EMBL" id="DXHX01000022">
    <property type="protein sequence ID" value="HIV73723.1"/>
    <property type="molecule type" value="Genomic_DNA"/>
</dbReference>
<dbReference type="Pfam" id="PF00528">
    <property type="entry name" value="BPD_transp_1"/>
    <property type="match status" value="1"/>
</dbReference>
<comment type="subcellular location">
    <subcellularLocation>
        <location evidence="1 7">Cell membrane</location>
        <topology evidence="1 7">Multi-pass membrane protein</topology>
    </subcellularLocation>
</comment>
<evidence type="ECO:0000256" key="5">
    <source>
        <dbReference type="ARBA" id="ARBA00022989"/>
    </source>
</evidence>
<feature type="transmembrane region" description="Helical" evidence="7">
    <location>
        <begin position="44"/>
        <end position="62"/>
    </location>
</feature>
<evidence type="ECO:0000313" key="10">
    <source>
        <dbReference type="Proteomes" id="UP000823937"/>
    </source>
</evidence>
<dbReference type="AlphaFoldDB" id="A0A9D1TJJ2"/>
<dbReference type="InterPro" id="IPR050366">
    <property type="entry name" value="BP-dependent_transpt_permease"/>
</dbReference>
<dbReference type="PANTHER" id="PTHR43386:SF22">
    <property type="entry name" value="OLIGOPEPTIDE TRANSPORT SYSTEM PERMEASE PROTEIN OPPC"/>
    <property type="match status" value="1"/>
</dbReference>
<keyword evidence="2 7" id="KW-0813">Transport</keyword>
<dbReference type="Gene3D" id="1.10.3720.10">
    <property type="entry name" value="MetI-like"/>
    <property type="match status" value="1"/>
</dbReference>
<protein>
    <submittedName>
        <fullName evidence="9">ABC transporter permease</fullName>
    </submittedName>
</protein>
<feature type="transmembrane region" description="Helical" evidence="7">
    <location>
        <begin position="226"/>
        <end position="251"/>
    </location>
</feature>
<reference evidence="9" key="2">
    <citation type="submission" date="2021-04" db="EMBL/GenBank/DDBJ databases">
        <authorList>
            <person name="Gilroy R."/>
        </authorList>
    </citation>
    <scope>NUCLEOTIDE SEQUENCE</scope>
    <source>
        <strain evidence="9">CHK169-2315</strain>
    </source>
</reference>
<dbReference type="InterPro" id="IPR035906">
    <property type="entry name" value="MetI-like_sf"/>
</dbReference>
<evidence type="ECO:0000256" key="4">
    <source>
        <dbReference type="ARBA" id="ARBA00022692"/>
    </source>
</evidence>
<gene>
    <name evidence="9" type="ORF">H9895_01430</name>
</gene>
<dbReference type="Proteomes" id="UP000823937">
    <property type="component" value="Unassembled WGS sequence"/>
</dbReference>
<keyword evidence="5 7" id="KW-1133">Transmembrane helix</keyword>
<dbReference type="InterPro" id="IPR000515">
    <property type="entry name" value="MetI-like"/>
</dbReference>
<proteinExistence type="inferred from homology"/>
<feature type="transmembrane region" description="Helical" evidence="7">
    <location>
        <begin position="107"/>
        <end position="132"/>
    </location>
</feature>
<keyword evidence="6 7" id="KW-0472">Membrane</keyword>
<evidence type="ECO:0000313" key="9">
    <source>
        <dbReference type="EMBL" id="HIV73723.1"/>
    </source>
</evidence>
<evidence type="ECO:0000256" key="7">
    <source>
        <dbReference type="RuleBase" id="RU363032"/>
    </source>
</evidence>
<feature type="transmembrane region" description="Helical" evidence="7">
    <location>
        <begin position="168"/>
        <end position="187"/>
    </location>
</feature>
<dbReference type="GO" id="GO:0005886">
    <property type="term" value="C:plasma membrane"/>
    <property type="evidence" value="ECO:0007669"/>
    <property type="project" value="UniProtKB-SubCell"/>
</dbReference>
<accession>A0A9D1TJJ2</accession>
<organism evidence="9 10">
    <name type="scientific">Candidatus Pseudogracilibacillus intestinigallinarum</name>
    <dbReference type="NCBI Taxonomy" id="2838742"/>
    <lineage>
        <taxon>Bacteria</taxon>
        <taxon>Bacillati</taxon>
        <taxon>Bacillota</taxon>
        <taxon>Bacilli</taxon>
        <taxon>Bacillales</taxon>
        <taxon>Bacillaceae</taxon>
        <taxon>Pseudogracilibacillus</taxon>
    </lineage>
</organism>
<evidence type="ECO:0000259" key="8">
    <source>
        <dbReference type="PROSITE" id="PS50928"/>
    </source>
</evidence>
<dbReference type="Pfam" id="PF12911">
    <property type="entry name" value="OppC_N"/>
    <property type="match status" value="1"/>
</dbReference>
<feature type="domain" description="ABC transmembrane type-1" evidence="8">
    <location>
        <begin position="105"/>
        <end position="294"/>
    </location>
</feature>
<evidence type="ECO:0000256" key="1">
    <source>
        <dbReference type="ARBA" id="ARBA00004651"/>
    </source>
</evidence>
<evidence type="ECO:0000256" key="6">
    <source>
        <dbReference type="ARBA" id="ARBA00023136"/>
    </source>
</evidence>
<dbReference type="PANTHER" id="PTHR43386">
    <property type="entry name" value="OLIGOPEPTIDE TRANSPORT SYSTEM PERMEASE PROTEIN APPC"/>
    <property type="match status" value="1"/>
</dbReference>
<reference evidence="9" key="1">
    <citation type="journal article" date="2021" name="PeerJ">
        <title>Extensive microbial diversity within the chicken gut microbiome revealed by metagenomics and culture.</title>
        <authorList>
            <person name="Gilroy R."/>
            <person name="Ravi A."/>
            <person name="Getino M."/>
            <person name="Pursley I."/>
            <person name="Horton D.L."/>
            <person name="Alikhan N.F."/>
            <person name="Baker D."/>
            <person name="Gharbi K."/>
            <person name="Hall N."/>
            <person name="Watson M."/>
            <person name="Adriaenssens E.M."/>
            <person name="Foster-Nyarko E."/>
            <person name="Jarju S."/>
            <person name="Secka A."/>
            <person name="Antonio M."/>
            <person name="Oren A."/>
            <person name="Chaudhuri R.R."/>
            <person name="La Ragione R."/>
            <person name="Hildebrand F."/>
            <person name="Pallen M.J."/>
        </authorList>
    </citation>
    <scope>NUCLEOTIDE SEQUENCE</scope>
    <source>
        <strain evidence="9">CHK169-2315</strain>
    </source>
</reference>